<evidence type="ECO:0000313" key="2">
    <source>
        <dbReference type="EMBL" id="KXA89916.1"/>
    </source>
</evidence>
<keyword evidence="3" id="KW-1185">Reference proteome</keyword>
<dbReference type="Proteomes" id="UP000070163">
    <property type="component" value="Unassembled WGS sequence"/>
</dbReference>
<protein>
    <submittedName>
        <fullName evidence="2">Uncharacterized protein</fullName>
    </submittedName>
</protein>
<feature type="transmembrane region" description="Helical" evidence="1">
    <location>
        <begin position="91"/>
        <end position="111"/>
    </location>
</feature>
<organism evidence="2 3">
    <name type="scientific">candidate division MSBL1 archaeon SCGC-AAA259A05</name>
    <dbReference type="NCBI Taxonomy" id="1698259"/>
    <lineage>
        <taxon>Archaea</taxon>
        <taxon>Methanobacteriati</taxon>
        <taxon>Methanobacteriota</taxon>
        <taxon>candidate division MSBL1</taxon>
    </lineage>
</organism>
<keyword evidence="1" id="KW-1133">Transmembrane helix</keyword>
<proteinExistence type="predicted"/>
<accession>A0A133U6Y0</accession>
<keyword evidence="1" id="KW-0812">Transmembrane</keyword>
<gene>
    <name evidence="2" type="ORF">AKJ57_04695</name>
</gene>
<feature type="transmembrane region" description="Helical" evidence="1">
    <location>
        <begin position="60"/>
        <end position="84"/>
    </location>
</feature>
<evidence type="ECO:0000256" key="1">
    <source>
        <dbReference type="SAM" id="Phobius"/>
    </source>
</evidence>
<evidence type="ECO:0000313" key="3">
    <source>
        <dbReference type="Proteomes" id="UP000070163"/>
    </source>
</evidence>
<sequence>MTHKEKKDSTAKWFIFSIIPVLNLYWLWKAAEIVSGHEKRIKERFETIAHNDRKEPTEKWFGIFLVPVILGLVSALSFVGGLVWDVDLLTLGPILGILWIAMIVVGIYVLYKMATSVSGHETSYPEQYEVVGHKEKKDSTAQWVVFGIIPILNLYFLWKMSETISGHEIVYE</sequence>
<name>A0A133U6Y0_9EURY</name>
<reference evidence="2 3" key="1">
    <citation type="journal article" date="2016" name="Sci. Rep.">
        <title>Metabolic traits of an uncultured archaeal lineage -MSBL1- from brine pools of the Red Sea.</title>
        <authorList>
            <person name="Mwirichia R."/>
            <person name="Alam I."/>
            <person name="Rashid M."/>
            <person name="Vinu M."/>
            <person name="Ba-Alawi W."/>
            <person name="Anthony Kamau A."/>
            <person name="Kamanda Ngugi D."/>
            <person name="Goker M."/>
            <person name="Klenk H.P."/>
            <person name="Bajic V."/>
            <person name="Stingl U."/>
        </authorList>
    </citation>
    <scope>NUCLEOTIDE SEQUENCE [LARGE SCALE GENOMIC DNA]</scope>
    <source>
        <strain evidence="2">SCGC-AAA259A05</strain>
    </source>
</reference>
<comment type="caution">
    <text evidence="2">The sequence shown here is derived from an EMBL/GenBank/DDBJ whole genome shotgun (WGS) entry which is preliminary data.</text>
</comment>
<keyword evidence="1" id="KW-0472">Membrane</keyword>
<dbReference type="AlphaFoldDB" id="A0A133U6Y0"/>
<dbReference type="EMBL" id="LHXJ01000060">
    <property type="protein sequence ID" value="KXA89916.1"/>
    <property type="molecule type" value="Genomic_DNA"/>
</dbReference>
<feature type="transmembrane region" description="Helical" evidence="1">
    <location>
        <begin position="140"/>
        <end position="158"/>
    </location>
</feature>
<feature type="transmembrane region" description="Helical" evidence="1">
    <location>
        <begin position="12"/>
        <end position="28"/>
    </location>
</feature>